<evidence type="ECO:0000313" key="2">
    <source>
        <dbReference type="Proteomes" id="UP001320706"/>
    </source>
</evidence>
<dbReference type="EMBL" id="JAMKPW020000009">
    <property type="protein sequence ID" value="KAK8215221.1"/>
    <property type="molecule type" value="Genomic_DNA"/>
</dbReference>
<proteinExistence type="predicted"/>
<organism evidence="1 2">
    <name type="scientific">Zalaria obscura</name>
    <dbReference type="NCBI Taxonomy" id="2024903"/>
    <lineage>
        <taxon>Eukaryota</taxon>
        <taxon>Fungi</taxon>
        <taxon>Dikarya</taxon>
        <taxon>Ascomycota</taxon>
        <taxon>Pezizomycotina</taxon>
        <taxon>Dothideomycetes</taxon>
        <taxon>Dothideomycetidae</taxon>
        <taxon>Dothideales</taxon>
        <taxon>Zalariaceae</taxon>
        <taxon>Zalaria</taxon>
    </lineage>
</organism>
<sequence length="677" mass="74483">MKLLQHNVLHMAKRGIAELPQEALAVANKTVAEILAPSLVRRTESSSATTSCSANDNRPICQKPTDTSNSSALTIGLGAGIPCAIALLVLIFLHRRIRRKQRLEDSNDKHASLDFGLDAVHPNSKARGPKTTRKDIPEMTIMDTEKTVRRGNRGMSMDLGSPYLLPGEVHQSRESFHSMSRSMTDQEDPYRPVTFIKSDTDSYRPRKGSTYTGSTKRSNDSIDMHLYNNNATNMSRLDVKSYDPTSPASYETYDIPANLPARDASLQSPSPASDQQPFLPAQSPPPTEMAPAYFPPRKESAQQPYEPQAPPKGFSPPPPPAPPVHEPTQHSRDESNYGDFDFDANAGFEITPPSPPRHQAQEQQQAERLSLDAPAPPAHRESLAPQNLPLDNRRVSVMGLRPLPPDDPTDNPEQRANRIRSFYKEYFDESKPNPKGYYPQQPMYEDDGGEYYDDGAMYDPETGAFYSTQAPPPFAQPIGRRAMTPPPRGAAQVGHVHRSHASIATTGRMNNGPARPAQPKKKAPPPIALTSLPTPHMLRDDTISPISFAPPASFRDRGYGRAPDSPTGIARPFSPAVPIHLPLATSYDDLSVMPSPHLLRKSGTFTALDFAPPPRFKNSDGASSDAGSIRSNRSGISAVQREALRQGAYRVSRIPKEFVGTRDDFSLALKPSWDMRD</sequence>
<reference evidence="1" key="1">
    <citation type="submission" date="2024-02" db="EMBL/GenBank/DDBJ databases">
        <title>Metagenome Assembled Genome of Zalaria obscura JY119.</title>
        <authorList>
            <person name="Vighnesh L."/>
            <person name="Jagadeeshwari U."/>
            <person name="Venkata Ramana C."/>
            <person name="Sasikala C."/>
        </authorList>
    </citation>
    <scope>NUCLEOTIDE SEQUENCE</scope>
    <source>
        <strain evidence="1">JY119</strain>
    </source>
</reference>
<gene>
    <name evidence="1" type="ORF">M8818_002233</name>
</gene>
<evidence type="ECO:0000313" key="1">
    <source>
        <dbReference type="EMBL" id="KAK8215221.1"/>
    </source>
</evidence>
<name>A0ACC3SJ63_9PEZI</name>
<comment type="caution">
    <text evidence="1">The sequence shown here is derived from an EMBL/GenBank/DDBJ whole genome shotgun (WGS) entry which is preliminary data.</text>
</comment>
<keyword evidence="2" id="KW-1185">Reference proteome</keyword>
<dbReference type="Proteomes" id="UP001320706">
    <property type="component" value="Unassembled WGS sequence"/>
</dbReference>
<accession>A0ACC3SJ63</accession>
<protein>
    <submittedName>
        <fullName evidence="1">Uncharacterized protein</fullName>
    </submittedName>
</protein>